<dbReference type="AlphaFoldDB" id="A0A4R2JFS7"/>
<accession>A0A4R2JFS7</accession>
<dbReference type="RefSeq" id="WP_132124123.1">
    <property type="nucleotide sequence ID" value="NZ_SLWS01000011.1"/>
</dbReference>
<gene>
    <name evidence="2" type="ORF">EV192_111312</name>
</gene>
<dbReference type="Pfam" id="PF00144">
    <property type="entry name" value="Beta-lactamase"/>
    <property type="match status" value="1"/>
</dbReference>
<dbReference type="PANTHER" id="PTHR43319:SF3">
    <property type="entry name" value="BETA-LACTAMASE-RELATED DOMAIN-CONTAINING PROTEIN"/>
    <property type="match status" value="1"/>
</dbReference>
<dbReference type="Proteomes" id="UP000295680">
    <property type="component" value="Unassembled WGS sequence"/>
</dbReference>
<dbReference type="InterPro" id="IPR012338">
    <property type="entry name" value="Beta-lactam/transpept-like"/>
</dbReference>
<organism evidence="2 3">
    <name type="scientific">Actinocrispum wychmicini</name>
    <dbReference type="NCBI Taxonomy" id="1213861"/>
    <lineage>
        <taxon>Bacteria</taxon>
        <taxon>Bacillati</taxon>
        <taxon>Actinomycetota</taxon>
        <taxon>Actinomycetes</taxon>
        <taxon>Pseudonocardiales</taxon>
        <taxon>Pseudonocardiaceae</taxon>
        <taxon>Actinocrispum</taxon>
    </lineage>
</organism>
<dbReference type="Gene3D" id="3.40.710.10">
    <property type="entry name" value="DD-peptidase/beta-lactamase superfamily"/>
    <property type="match status" value="1"/>
</dbReference>
<evidence type="ECO:0000313" key="2">
    <source>
        <dbReference type="EMBL" id="TCO53115.1"/>
    </source>
</evidence>
<feature type="domain" description="Beta-lactamase-related" evidence="1">
    <location>
        <begin position="13"/>
        <end position="319"/>
    </location>
</feature>
<dbReference type="SUPFAM" id="SSF56601">
    <property type="entry name" value="beta-lactamase/transpeptidase-like"/>
    <property type="match status" value="1"/>
</dbReference>
<dbReference type="InterPro" id="IPR001466">
    <property type="entry name" value="Beta-lactam-related"/>
</dbReference>
<comment type="caution">
    <text evidence="2">The sequence shown here is derived from an EMBL/GenBank/DDBJ whole genome shotgun (WGS) entry which is preliminary data.</text>
</comment>
<evidence type="ECO:0000259" key="1">
    <source>
        <dbReference type="Pfam" id="PF00144"/>
    </source>
</evidence>
<dbReference type="EMBL" id="SLWS01000011">
    <property type="protein sequence ID" value="TCO53115.1"/>
    <property type="molecule type" value="Genomic_DNA"/>
</dbReference>
<dbReference type="OrthoDB" id="9809635at2"/>
<dbReference type="InterPro" id="IPR052907">
    <property type="entry name" value="Beta-lactamase/esterase"/>
</dbReference>
<evidence type="ECO:0000313" key="3">
    <source>
        <dbReference type="Proteomes" id="UP000295680"/>
    </source>
</evidence>
<proteinExistence type="predicted"/>
<name>A0A4R2JFS7_9PSEU</name>
<keyword evidence="3" id="KW-1185">Reference proteome</keyword>
<sequence length="334" mass="36546">MVLDLIRARDARAQICVMREGQVVLDSSVGCGPDTPFLIFSAGKPFVAMLVHLLAERGQVSLADPVARHWPEFGRRGKETITIRQVLQHRSGLHVARGLAQDALMAPSWRMSVRALETARPSTKVPAYHVISYGFILGELVQRVTGKPLRDVLRAELLEPLNLTNTHLGTPKALWPQHIPIRADIVRRMVFNTRLFRQAVIPAATISTTARDLARFYQMLVAGGELDGVRVLAPATIAQARHPSSDGETDNLLRVPIRWSQGFQLGDPASANPRPMGRASSPNTFGHNGSNCCLGWADPDRGLAFAYLTNKRDGGFEGSPHQTEVSDAVLATYG</sequence>
<dbReference type="PANTHER" id="PTHR43319">
    <property type="entry name" value="BETA-LACTAMASE-RELATED"/>
    <property type="match status" value="1"/>
</dbReference>
<reference evidence="2 3" key="1">
    <citation type="submission" date="2019-03" db="EMBL/GenBank/DDBJ databases">
        <title>Genomic Encyclopedia of Type Strains, Phase IV (KMG-IV): sequencing the most valuable type-strain genomes for metagenomic binning, comparative biology and taxonomic classification.</title>
        <authorList>
            <person name="Goeker M."/>
        </authorList>
    </citation>
    <scope>NUCLEOTIDE SEQUENCE [LARGE SCALE GENOMIC DNA]</scope>
    <source>
        <strain evidence="2 3">DSM 45934</strain>
    </source>
</reference>
<protein>
    <submittedName>
        <fullName evidence="2">CubicO group peptidase (Beta-lactamase class C family)</fullName>
    </submittedName>
</protein>